<dbReference type="EMBL" id="WOTB01000022">
    <property type="protein sequence ID" value="NHN85909.1"/>
    <property type="molecule type" value="Genomic_DNA"/>
</dbReference>
<proteinExistence type="predicted"/>
<evidence type="ECO:0000313" key="1">
    <source>
        <dbReference type="EMBL" id="NHN85909.1"/>
    </source>
</evidence>
<dbReference type="Proteomes" id="UP000635278">
    <property type="component" value="Unassembled WGS sequence"/>
</dbReference>
<dbReference type="RefSeq" id="WP_173584299.1">
    <property type="nucleotide sequence ID" value="NZ_WOTB01000022.1"/>
</dbReference>
<keyword evidence="2" id="KW-1185">Reference proteome</keyword>
<accession>A0ABX0JSW0</accession>
<gene>
    <name evidence="1" type="ORF">GOB93_14840</name>
</gene>
<sequence>MDYDRRCDDLASAGQSGPDVSRKGNIRKLSQRLVAAAHYACDLGELDMAGTLLALAEEAILRRSEFQSFNKRRVVEDIMSAYERLWRLRQDGPCALPAVESFSSIKDMLGRSSSEL</sequence>
<name>A0ABX0JSW0_9PROT</name>
<protein>
    <submittedName>
        <fullName evidence="1">Uncharacterized protein</fullName>
    </submittedName>
</protein>
<organism evidence="1 2">
    <name type="scientific">Acetobacter musti</name>
    <dbReference type="NCBI Taxonomy" id="864732"/>
    <lineage>
        <taxon>Bacteria</taxon>
        <taxon>Pseudomonadati</taxon>
        <taxon>Pseudomonadota</taxon>
        <taxon>Alphaproteobacteria</taxon>
        <taxon>Acetobacterales</taxon>
        <taxon>Acetobacteraceae</taxon>
        <taxon>Acetobacter</taxon>
    </lineage>
</organism>
<evidence type="ECO:0000313" key="2">
    <source>
        <dbReference type="Proteomes" id="UP000635278"/>
    </source>
</evidence>
<reference evidence="1 2" key="1">
    <citation type="journal article" date="2020" name="Int. J. Syst. Evol. Microbiol.">
        <title>Novel acetic acid bacteria from cider fermentations: Acetobacter conturbans sp. nov. and Acetobacter fallax sp. nov.</title>
        <authorList>
            <person name="Sombolestani A.S."/>
            <person name="Cleenwerck I."/>
            <person name="Cnockaert M."/>
            <person name="Borremans W."/>
            <person name="Wieme A.D."/>
            <person name="De Vuyst L."/>
            <person name="Vandamme P."/>
        </authorList>
    </citation>
    <scope>NUCLEOTIDE SEQUENCE [LARGE SCALE GENOMIC DNA]</scope>
    <source>
        <strain evidence="1 2">LMG 30640</strain>
    </source>
</reference>
<comment type="caution">
    <text evidence="1">The sequence shown here is derived from an EMBL/GenBank/DDBJ whole genome shotgun (WGS) entry which is preliminary data.</text>
</comment>